<dbReference type="Proteomes" id="UP000177177">
    <property type="component" value="Unassembled WGS sequence"/>
</dbReference>
<evidence type="ECO:0000256" key="1">
    <source>
        <dbReference type="SAM" id="Phobius"/>
    </source>
</evidence>
<comment type="caution">
    <text evidence="2">The sequence shown here is derived from an EMBL/GenBank/DDBJ whole genome shotgun (WGS) entry which is preliminary data.</text>
</comment>
<feature type="transmembrane region" description="Helical" evidence="1">
    <location>
        <begin position="82"/>
        <end position="103"/>
    </location>
</feature>
<keyword evidence="1" id="KW-1133">Transmembrane helix</keyword>
<gene>
    <name evidence="2" type="ORF">A3C92_04045</name>
</gene>
<proteinExistence type="predicted"/>
<sequence length="128" mass="13428">MSTFLKQTYRVATVAGLSLLPVIALAQGNFQNLVGLAESALDIINIVLVIVFVIAILVFAWGIVKYISASGDPAKVKEARGFLWWGILGVFVLAAMFGLVQFIGNSLGIDTSGGGTLEPPGVTRPPAP</sequence>
<protein>
    <submittedName>
        <fullName evidence="2">Uncharacterized protein</fullName>
    </submittedName>
</protein>
<reference evidence="2 3" key="1">
    <citation type="journal article" date="2016" name="Nat. Commun.">
        <title>Thousands of microbial genomes shed light on interconnected biogeochemical processes in an aquifer system.</title>
        <authorList>
            <person name="Anantharaman K."/>
            <person name="Brown C.T."/>
            <person name="Hug L.A."/>
            <person name="Sharon I."/>
            <person name="Castelle C.J."/>
            <person name="Probst A.J."/>
            <person name="Thomas B.C."/>
            <person name="Singh A."/>
            <person name="Wilkins M.J."/>
            <person name="Karaoz U."/>
            <person name="Brodie E.L."/>
            <person name="Williams K.H."/>
            <person name="Hubbard S.S."/>
            <person name="Banfield J.F."/>
        </authorList>
    </citation>
    <scope>NUCLEOTIDE SEQUENCE [LARGE SCALE GENOMIC DNA]</scope>
</reference>
<organism evidence="2 3">
    <name type="scientific">Candidatus Sungbacteria bacterium RIFCSPHIGHO2_02_FULL_53_17</name>
    <dbReference type="NCBI Taxonomy" id="1802275"/>
    <lineage>
        <taxon>Bacteria</taxon>
        <taxon>Candidatus Sungiibacteriota</taxon>
    </lineage>
</organism>
<evidence type="ECO:0000313" key="3">
    <source>
        <dbReference type="Proteomes" id="UP000177177"/>
    </source>
</evidence>
<keyword evidence="1" id="KW-0472">Membrane</keyword>
<keyword evidence="1" id="KW-0812">Transmembrane</keyword>
<dbReference type="EMBL" id="MHQN01000011">
    <property type="protein sequence ID" value="OHA03839.1"/>
    <property type="molecule type" value="Genomic_DNA"/>
</dbReference>
<feature type="transmembrane region" description="Helical" evidence="1">
    <location>
        <begin position="42"/>
        <end position="61"/>
    </location>
</feature>
<dbReference type="AlphaFoldDB" id="A0A1G2KZH8"/>
<dbReference type="InterPro" id="IPR043993">
    <property type="entry name" value="T4SS_pilin"/>
</dbReference>
<evidence type="ECO:0000313" key="2">
    <source>
        <dbReference type="EMBL" id="OHA03839.1"/>
    </source>
</evidence>
<accession>A0A1G2KZH8</accession>
<name>A0A1G2KZH8_9BACT</name>
<dbReference type="Pfam" id="PF18895">
    <property type="entry name" value="T4SS_pilin"/>
    <property type="match status" value="1"/>
</dbReference>